<organism evidence="2 3">
    <name type="scientific">Rangifer tarandus platyrhynchus</name>
    <name type="common">Svalbard reindeer</name>
    <dbReference type="NCBI Taxonomy" id="3082113"/>
    <lineage>
        <taxon>Eukaryota</taxon>
        <taxon>Metazoa</taxon>
        <taxon>Chordata</taxon>
        <taxon>Craniata</taxon>
        <taxon>Vertebrata</taxon>
        <taxon>Euteleostomi</taxon>
        <taxon>Mammalia</taxon>
        <taxon>Eutheria</taxon>
        <taxon>Laurasiatheria</taxon>
        <taxon>Artiodactyla</taxon>
        <taxon>Ruminantia</taxon>
        <taxon>Pecora</taxon>
        <taxon>Cervidae</taxon>
        <taxon>Odocoileinae</taxon>
        <taxon>Rangifer</taxon>
    </lineage>
</organism>
<name>A0ABN8YI33_RANTA</name>
<reference evidence="2" key="1">
    <citation type="submission" date="2023-04" db="EMBL/GenBank/DDBJ databases">
        <authorList>
            <consortium name="ELIXIR-Norway"/>
        </authorList>
    </citation>
    <scope>NUCLEOTIDE SEQUENCE [LARGE SCALE GENOMIC DNA]</scope>
</reference>
<feature type="region of interest" description="Disordered" evidence="1">
    <location>
        <begin position="1"/>
        <end position="98"/>
    </location>
</feature>
<dbReference type="Proteomes" id="UP001176941">
    <property type="component" value="Chromosome 20"/>
</dbReference>
<gene>
    <name evidence="2" type="ORF">MRATA1EN1_LOCUS10184</name>
</gene>
<evidence type="ECO:0000313" key="3">
    <source>
        <dbReference type="Proteomes" id="UP001176941"/>
    </source>
</evidence>
<feature type="compositionally biased region" description="Low complexity" evidence="1">
    <location>
        <begin position="77"/>
        <end position="98"/>
    </location>
</feature>
<accession>A0ABN8YI33</accession>
<evidence type="ECO:0000313" key="2">
    <source>
        <dbReference type="EMBL" id="CAI9161222.1"/>
    </source>
</evidence>
<sequence>MAATPPHPSSLDSRASPEVAGPACTNGNTRAKPKELDLQAPARSNVGRWRRLRKRTAQAGREEPKRAGDGNSRSGGAPEAVADLRAEAAAATEAGPPV</sequence>
<protein>
    <submittedName>
        <fullName evidence="2">Uncharacterized protein</fullName>
    </submittedName>
</protein>
<dbReference type="EMBL" id="OX459956">
    <property type="protein sequence ID" value="CAI9161222.1"/>
    <property type="molecule type" value="Genomic_DNA"/>
</dbReference>
<proteinExistence type="predicted"/>
<keyword evidence="3" id="KW-1185">Reference proteome</keyword>
<evidence type="ECO:0000256" key="1">
    <source>
        <dbReference type="SAM" id="MobiDB-lite"/>
    </source>
</evidence>